<dbReference type="PIRSF" id="PIRSF038455">
    <property type="entry name" value="SoxA"/>
    <property type="match status" value="1"/>
</dbReference>
<dbReference type="RefSeq" id="WP_377301087.1">
    <property type="nucleotide sequence ID" value="NZ_CP180191.1"/>
</dbReference>
<dbReference type="PROSITE" id="PS51007">
    <property type="entry name" value="CYTC"/>
    <property type="match status" value="1"/>
</dbReference>
<reference evidence="18" key="1">
    <citation type="journal article" date="2019" name="Int. J. Syst. Evol. Microbiol.">
        <title>The Global Catalogue of Microorganisms (GCM) 10K type strain sequencing project: providing services to taxonomists for standard genome sequencing and annotation.</title>
        <authorList>
            <consortium name="The Broad Institute Genomics Platform"/>
            <consortium name="The Broad Institute Genome Sequencing Center for Infectious Disease"/>
            <person name="Wu L."/>
            <person name="Ma J."/>
        </authorList>
    </citation>
    <scope>NUCLEOTIDE SEQUENCE [LARGE SCALE GENOMIC DNA]</scope>
    <source>
        <strain evidence="18">KCTC 52168</strain>
    </source>
</reference>
<evidence type="ECO:0000256" key="15">
    <source>
        <dbReference type="SAM" id="SignalP"/>
    </source>
</evidence>
<dbReference type="Gene3D" id="1.10.760.10">
    <property type="entry name" value="Cytochrome c-like domain"/>
    <property type="match status" value="2"/>
</dbReference>
<dbReference type="Pfam" id="PF21342">
    <property type="entry name" value="SoxA-TsdA_cyt-c"/>
    <property type="match status" value="1"/>
</dbReference>
<accession>A0ABV7H2I9</accession>
<evidence type="ECO:0000256" key="8">
    <source>
        <dbReference type="ARBA" id="ARBA00022764"/>
    </source>
</evidence>
<comment type="similarity">
    <text evidence="11 14">Belongs to the SoxA family.</text>
</comment>
<keyword evidence="5 14" id="KW-0808">Transferase</keyword>
<evidence type="ECO:0000313" key="17">
    <source>
        <dbReference type="EMBL" id="MFC3146680.1"/>
    </source>
</evidence>
<evidence type="ECO:0000256" key="13">
    <source>
        <dbReference type="ARBA" id="ARBA00048423"/>
    </source>
</evidence>
<dbReference type="NCBIfam" id="TIGR04484">
    <property type="entry name" value="thiosulf_SoxA"/>
    <property type="match status" value="1"/>
</dbReference>
<comment type="subcellular location">
    <subcellularLocation>
        <location evidence="1 14">Periplasm</location>
    </subcellularLocation>
</comment>
<feature type="domain" description="Cytochrome c" evidence="16">
    <location>
        <begin position="161"/>
        <end position="273"/>
    </location>
</feature>
<evidence type="ECO:0000256" key="10">
    <source>
        <dbReference type="ARBA" id="ARBA00023004"/>
    </source>
</evidence>
<keyword evidence="8 14" id="KW-0574">Periplasm</keyword>
<evidence type="ECO:0000256" key="11">
    <source>
        <dbReference type="ARBA" id="ARBA00025746"/>
    </source>
</evidence>
<dbReference type="EMBL" id="JBHRTI010000003">
    <property type="protein sequence ID" value="MFC3146680.1"/>
    <property type="molecule type" value="Genomic_DNA"/>
</dbReference>
<feature type="signal peptide" evidence="15">
    <location>
        <begin position="1"/>
        <end position="25"/>
    </location>
</feature>
<evidence type="ECO:0000256" key="14">
    <source>
        <dbReference type="PIRNR" id="PIRNR038455"/>
    </source>
</evidence>
<evidence type="ECO:0000256" key="7">
    <source>
        <dbReference type="ARBA" id="ARBA00022729"/>
    </source>
</evidence>
<dbReference type="EC" id="2.8.5.2" evidence="14"/>
<comment type="caution">
    <text evidence="17">The sequence shown here is derived from an EMBL/GenBank/DDBJ whole genome shotgun (WGS) entry which is preliminary data.</text>
</comment>
<evidence type="ECO:0000256" key="5">
    <source>
        <dbReference type="ARBA" id="ARBA00022679"/>
    </source>
</evidence>
<evidence type="ECO:0000256" key="1">
    <source>
        <dbReference type="ARBA" id="ARBA00004418"/>
    </source>
</evidence>
<keyword evidence="10 14" id="KW-0408">Iron</keyword>
<evidence type="ECO:0000256" key="12">
    <source>
        <dbReference type="ARBA" id="ARBA00048077"/>
    </source>
</evidence>
<dbReference type="InterPro" id="IPR036909">
    <property type="entry name" value="Cyt_c-like_dom_sf"/>
</dbReference>
<keyword evidence="18" id="KW-1185">Reference proteome</keyword>
<gene>
    <name evidence="17" type="primary">soxA</name>
    <name evidence="17" type="ORF">ACFOEN_03380</name>
</gene>
<sequence length="273" mass="30292">MTIRSAQPHRLLGGLLAVWVSAAGAQTSTQDEIAKYRQMLADGNPAELTEARGEDLWKQKRGPKQATLERCDLGLGPGVVTGAHAQLPRYFADANRVMDLEARLVYCMETLQGIPFDQATRRPFSDQGQPPTDMESIVSYVVAASRGVKIAVPQNHPMEKAAYRRGELAFYYRGGPFDFSCASCHGVDGQRIRLQDLPNIAGSKEAAQRAFSTWPAYRVSQGAVRTMQWRLYDCFRQQRFPELKYTSQTSIDLITYLGVKANGGSMDAPAIKR</sequence>
<comment type="catalytic activity">
    <reaction evidence="12 14">
        <text>L-cysteinyl-[SoxY protein] + thiosulfate + 2 Fe(III)-[cytochrome c] = S-sulfosulfanyl-L-cysteinyl-[SoxY protein] + 2 Fe(II)-[cytochrome c] + 2 H(+)</text>
        <dbReference type="Rhea" id="RHEA:56720"/>
        <dbReference type="Rhea" id="RHEA-COMP:10350"/>
        <dbReference type="Rhea" id="RHEA-COMP:14328"/>
        <dbReference type="Rhea" id="RHEA-COMP:14399"/>
        <dbReference type="Rhea" id="RHEA-COMP:14691"/>
        <dbReference type="ChEBI" id="CHEBI:15378"/>
        <dbReference type="ChEBI" id="CHEBI:29033"/>
        <dbReference type="ChEBI" id="CHEBI:29034"/>
        <dbReference type="ChEBI" id="CHEBI:29950"/>
        <dbReference type="ChEBI" id="CHEBI:33542"/>
        <dbReference type="ChEBI" id="CHEBI:139321"/>
        <dbReference type="EC" id="2.8.5.2"/>
    </reaction>
</comment>
<keyword evidence="6 14" id="KW-0479">Metal-binding</keyword>
<evidence type="ECO:0000256" key="4">
    <source>
        <dbReference type="ARBA" id="ARBA00022617"/>
    </source>
</evidence>
<keyword evidence="9 14" id="KW-0249">Electron transport</keyword>
<name>A0ABV7H2I9_9BURK</name>
<proteinExistence type="inferred from homology"/>
<evidence type="ECO:0000259" key="16">
    <source>
        <dbReference type="PROSITE" id="PS51007"/>
    </source>
</evidence>
<dbReference type="Proteomes" id="UP001595556">
    <property type="component" value="Unassembled WGS sequence"/>
</dbReference>
<evidence type="ECO:0000313" key="18">
    <source>
        <dbReference type="Proteomes" id="UP001595556"/>
    </source>
</evidence>
<evidence type="ECO:0000256" key="2">
    <source>
        <dbReference type="ARBA" id="ARBA00011530"/>
    </source>
</evidence>
<dbReference type="InterPro" id="IPR025710">
    <property type="entry name" value="SoxA"/>
</dbReference>
<keyword evidence="4 14" id="KW-0349">Heme</keyword>
<feature type="chain" id="PRO_5045297540" description="SoxAX cytochrome complex subunit A" evidence="15">
    <location>
        <begin position="26"/>
        <end position="273"/>
    </location>
</feature>
<dbReference type="SUPFAM" id="SSF46626">
    <property type="entry name" value="Cytochrome c"/>
    <property type="match status" value="2"/>
</dbReference>
<comment type="catalytic activity">
    <reaction evidence="13 14">
        <text>S-sulfanyl-L-cysteinyl-[SoxY protein] + thiosulfate + 2 Fe(III)-[cytochrome c] = S-(2-sulfodisulfanyl)-L-cysteinyl-[SoxY protein] + 2 Fe(II)-[cytochrome c] + 2 H(+)</text>
        <dbReference type="Rhea" id="RHEA:51224"/>
        <dbReference type="Rhea" id="RHEA-COMP:10350"/>
        <dbReference type="Rhea" id="RHEA-COMP:14399"/>
        <dbReference type="Rhea" id="RHEA-COMP:14689"/>
        <dbReference type="Rhea" id="RHEA-COMP:14690"/>
        <dbReference type="ChEBI" id="CHEBI:15378"/>
        <dbReference type="ChEBI" id="CHEBI:29033"/>
        <dbReference type="ChEBI" id="CHEBI:29034"/>
        <dbReference type="ChEBI" id="CHEBI:33542"/>
        <dbReference type="ChEBI" id="CHEBI:61963"/>
        <dbReference type="ChEBI" id="CHEBI:140664"/>
        <dbReference type="EC" id="2.8.5.2"/>
    </reaction>
</comment>
<dbReference type="InterPro" id="IPR009056">
    <property type="entry name" value="Cyt_c-like_dom"/>
</dbReference>
<evidence type="ECO:0000256" key="9">
    <source>
        <dbReference type="ARBA" id="ARBA00022982"/>
    </source>
</evidence>
<protein>
    <recommendedName>
        <fullName evidence="14">SoxAX cytochrome complex subunit A</fullName>
        <ecNumber evidence="14">2.8.5.2</ecNumber>
    </recommendedName>
    <alternativeName>
        <fullName evidence="14">Protein SoxA</fullName>
    </alternativeName>
    <alternativeName>
        <fullName evidence="14">Sulfur oxidizing protein A</fullName>
    </alternativeName>
    <alternativeName>
        <fullName evidence="14">Thiosulfate-oxidizing multienzyme system protein SoxA</fullName>
    </alternativeName>
</protein>
<keyword evidence="3 14" id="KW-0813">Transport</keyword>
<comment type="subunit">
    <text evidence="2 14">Heterodimer of SoxA and SoxX.</text>
</comment>
<keyword evidence="7 15" id="KW-0732">Signal</keyword>
<evidence type="ECO:0000256" key="3">
    <source>
        <dbReference type="ARBA" id="ARBA00022448"/>
    </source>
</evidence>
<organism evidence="17 18">
    <name type="scientific">Piscinibacterium candidicorallinum</name>
    <dbReference type="NCBI Taxonomy" id="1793872"/>
    <lineage>
        <taxon>Bacteria</taxon>
        <taxon>Pseudomonadati</taxon>
        <taxon>Pseudomonadota</taxon>
        <taxon>Betaproteobacteria</taxon>
        <taxon>Burkholderiales</taxon>
        <taxon>Piscinibacterium</taxon>
    </lineage>
</organism>
<evidence type="ECO:0000256" key="6">
    <source>
        <dbReference type="ARBA" id="ARBA00022723"/>
    </source>
</evidence>